<comment type="catalytic activity">
    <reaction evidence="19">
        <text>a ribonucleoside 5'-triphosphate + 2 H2O = a ribonucleoside 5'-phosphate + 2 phosphate + 2 H(+)</text>
        <dbReference type="Rhea" id="RHEA:36795"/>
        <dbReference type="ChEBI" id="CHEBI:15377"/>
        <dbReference type="ChEBI" id="CHEBI:15378"/>
        <dbReference type="ChEBI" id="CHEBI:43474"/>
        <dbReference type="ChEBI" id="CHEBI:58043"/>
        <dbReference type="ChEBI" id="CHEBI:61557"/>
        <dbReference type="EC" id="3.6.1.5"/>
    </reaction>
</comment>
<keyword evidence="14 20" id="KW-1133">Transmembrane helix</keyword>
<gene>
    <name evidence="21" type="ORF">H4Q32_012333</name>
</gene>
<dbReference type="InterPro" id="IPR000407">
    <property type="entry name" value="GDA1_CD39_NTPase"/>
</dbReference>
<evidence type="ECO:0000256" key="1">
    <source>
        <dbReference type="ARBA" id="ARBA00001913"/>
    </source>
</evidence>
<proteinExistence type="inferred from homology"/>
<keyword evidence="16" id="KW-1015">Disulfide bond</keyword>
<comment type="cofactor">
    <cofactor evidence="1">
        <name>Ca(2+)</name>
        <dbReference type="ChEBI" id="CHEBI:29108"/>
    </cofactor>
</comment>
<evidence type="ECO:0000256" key="13">
    <source>
        <dbReference type="ARBA" id="ARBA00022842"/>
    </source>
</evidence>
<keyword evidence="10" id="KW-0378">Hydrolase</keyword>
<evidence type="ECO:0000256" key="18">
    <source>
        <dbReference type="ARBA" id="ARBA00039598"/>
    </source>
</evidence>
<dbReference type="Gene3D" id="3.30.420.150">
    <property type="entry name" value="Exopolyphosphatase. Domain 2"/>
    <property type="match status" value="1"/>
</dbReference>
<evidence type="ECO:0000256" key="6">
    <source>
        <dbReference type="ARBA" id="ARBA00022475"/>
    </source>
</evidence>
<evidence type="ECO:0000256" key="12">
    <source>
        <dbReference type="ARBA" id="ARBA00022840"/>
    </source>
</evidence>
<evidence type="ECO:0000256" key="7">
    <source>
        <dbReference type="ARBA" id="ARBA00022692"/>
    </source>
</evidence>
<sequence length="431" mass="47469">MGIQMKALLLGTALAAVACTTIIALILSLANHQTLEMPYSTQYGIVFDAGSTHTALFLYQWLGNKENNTGIVSQKQSCDVDGDGISSYVNNPPAAGESLKKCLDVAKAAIPEGKQKTTPHTFEGQWIHPNTGKILGALDLGGSSTQIAFTPKEPVKNPDSSFNLQLYGYKYELYTHSYLCYGQDQALRQLQVYLHKTAGSSSVISHPCYHVGYSLNLTLNDLYNSPCVVKPSNFNPKATVLFSGTSNSSLCLSLMENIVNLTDCAYSPDCGFNGVYQPPVNGEFFAFSAYFYTFDFLGLAPKAPLIRVLSTIETHCNKTWTDLTAENPTIKAKYLKDYCASAHYIMTILLKGYKFSNTWDQISFEKRVADTDIGWTLGYMLNLTNMIPSEPSRAVTGVPHSQWPAQIFFIVFAVLLSLIIIAILFVRDLSH</sequence>
<evidence type="ECO:0000256" key="19">
    <source>
        <dbReference type="ARBA" id="ARBA00049175"/>
    </source>
</evidence>
<reference evidence="21 22" key="1">
    <citation type="submission" date="2022-01" db="EMBL/GenBank/DDBJ databases">
        <title>A high-quality chromosome-level genome assembly of rohu carp, Labeo rohita.</title>
        <authorList>
            <person name="Arick M.A. II"/>
            <person name="Hsu C.-Y."/>
            <person name="Magbanua Z."/>
            <person name="Pechanova O."/>
            <person name="Grover C."/>
            <person name="Miller E."/>
            <person name="Thrash A."/>
            <person name="Ezzel L."/>
            <person name="Alam S."/>
            <person name="Benzie J."/>
            <person name="Hamilton M."/>
            <person name="Karsi A."/>
            <person name="Lawrence M.L."/>
            <person name="Peterson D.G."/>
        </authorList>
    </citation>
    <scope>NUCLEOTIDE SEQUENCE [LARGE SCALE GENOMIC DNA]</scope>
    <source>
        <strain evidence="22">BAU-BD-2019</strain>
        <tissue evidence="21">Blood</tissue>
    </source>
</reference>
<evidence type="ECO:0000256" key="11">
    <source>
        <dbReference type="ARBA" id="ARBA00022837"/>
    </source>
</evidence>
<evidence type="ECO:0000256" key="10">
    <source>
        <dbReference type="ARBA" id="ARBA00022801"/>
    </source>
</evidence>
<keyword evidence="11" id="KW-0106">Calcium</keyword>
<keyword evidence="7 20" id="KW-0812">Transmembrane</keyword>
<evidence type="ECO:0000313" key="22">
    <source>
        <dbReference type="Proteomes" id="UP000830375"/>
    </source>
</evidence>
<evidence type="ECO:0000256" key="15">
    <source>
        <dbReference type="ARBA" id="ARBA00023136"/>
    </source>
</evidence>
<keyword evidence="17" id="KW-0325">Glycoprotein</keyword>
<dbReference type="Gene3D" id="3.30.420.40">
    <property type="match status" value="2"/>
</dbReference>
<evidence type="ECO:0000256" key="8">
    <source>
        <dbReference type="ARBA" id="ARBA00022723"/>
    </source>
</evidence>
<evidence type="ECO:0000256" key="9">
    <source>
        <dbReference type="ARBA" id="ARBA00022741"/>
    </source>
</evidence>
<feature type="transmembrane region" description="Helical" evidence="20">
    <location>
        <begin position="403"/>
        <end position="426"/>
    </location>
</feature>
<organism evidence="21 22">
    <name type="scientific">Labeo rohita</name>
    <name type="common">Indian major carp</name>
    <name type="synonym">Cyprinus rohita</name>
    <dbReference type="NCBI Taxonomy" id="84645"/>
    <lineage>
        <taxon>Eukaryota</taxon>
        <taxon>Metazoa</taxon>
        <taxon>Chordata</taxon>
        <taxon>Craniata</taxon>
        <taxon>Vertebrata</taxon>
        <taxon>Euteleostomi</taxon>
        <taxon>Actinopterygii</taxon>
        <taxon>Neopterygii</taxon>
        <taxon>Teleostei</taxon>
        <taxon>Ostariophysi</taxon>
        <taxon>Cypriniformes</taxon>
        <taxon>Cyprinidae</taxon>
        <taxon>Labeoninae</taxon>
        <taxon>Labeonini</taxon>
        <taxon>Labeo</taxon>
    </lineage>
</organism>
<dbReference type="PANTHER" id="PTHR11782">
    <property type="entry name" value="ADENOSINE/GUANOSINE DIPHOSPHATASE"/>
    <property type="match status" value="1"/>
</dbReference>
<keyword evidence="8" id="KW-0479">Metal-binding</keyword>
<evidence type="ECO:0000256" key="16">
    <source>
        <dbReference type="ARBA" id="ARBA00023157"/>
    </source>
</evidence>
<evidence type="ECO:0000313" key="21">
    <source>
        <dbReference type="EMBL" id="KAI2663741.1"/>
    </source>
</evidence>
<evidence type="ECO:0000256" key="5">
    <source>
        <dbReference type="ARBA" id="ARBA00012148"/>
    </source>
</evidence>
<dbReference type="EC" id="3.6.1.5" evidence="5"/>
<accession>A0ABQ8MLN3</accession>
<keyword evidence="22" id="KW-1185">Reference proteome</keyword>
<protein>
    <recommendedName>
        <fullName evidence="18">Ectonucleoside triphosphate diphosphohydrolase 8</fullName>
        <ecNumber evidence="5">3.6.1.5</ecNumber>
    </recommendedName>
</protein>
<dbReference type="Pfam" id="PF01150">
    <property type="entry name" value="GDA1_CD39"/>
    <property type="match status" value="2"/>
</dbReference>
<dbReference type="PANTHER" id="PTHR11782:SF31">
    <property type="entry name" value="ECTONUCLEOSIDE TRIPHOSPHATE DIPHOSPHOHYDROLASE 8"/>
    <property type="match status" value="1"/>
</dbReference>
<name>A0ABQ8MLN3_LABRO</name>
<dbReference type="PROSITE" id="PS51257">
    <property type="entry name" value="PROKAR_LIPOPROTEIN"/>
    <property type="match status" value="1"/>
</dbReference>
<dbReference type="EMBL" id="JACTAM010000006">
    <property type="protein sequence ID" value="KAI2663741.1"/>
    <property type="molecule type" value="Genomic_DNA"/>
</dbReference>
<comment type="caution">
    <text evidence="21">The sequence shown here is derived from an EMBL/GenBank/DDBJ whole genome shotgun (WGS) entry which is preliminary data.</text>
</comment>
<keyword evidence="13" id="KW-0460">Magnesium</keyword>
<evidence type="ECO:0000256" key="14">
    <source>
        <dbReference type="ARBA" id="ARBA00022989"/>
    </source>
</evidence>
<keyword evidence="9" id="KW-0547">Nucleotide-binding</keyword>
<comment type="cofactor">
    <cofactor evidence="2">
        <name>Mg(2+)</name>
        <dbReference type="ChEBI" id="CHEBI:18420"/>
    </cofactor>
</comment>
<comment type="subcellular location">
    <subcellularLocation>
        <location evidence="3">Cell membrane</location>
        <topology evidence="3">Multi-pass membrane protein</topology>
    </subcellularLocation>
</comment>
<evidence type="ECO:0000256" key="20">
    <source>
        <dbReference type="SAM" id="Phobius"/>
    </source>
</evidence>
<dbReference type="Proteomes" id="UP000830375">
    <property type="component" value="Unassembled WGS sequence"/>
</dbReference>
<evidence type="ECO:0000256" key="17">
    <source>
        <dbReference type="ARBA" id="ARBA00023180"/>
    </source>
</evidence>
<comment type="similarity">
    <text evidence="4">Belongs to the GDA1/CD39 NTPase family.</text>
</comment>
<keyword evidence="6" id="KW-1003">Cell membrane</keyword>
<keyword evidence="15 20" id="KW-0472">Membrane</keyword>
<keyword evidence="12" id="KW-0067">ATP-binding</keyword>
<evidence type="ECO:0000256" key="4">
    <source>
        <dbReference type="ARBA" id="ARBA00009283"/>
    </source>
</evidence>
<evidence type="ECO:0000256" key="2">
    <source>
        <dbReference type="ARBA" id="ARBA00001946"/>
    </source>
</evidence>
<evidence type="ECO:0000256" key="3">
    <source>
        <dbReference type="ARBA" id="ARBA00004651"/>
    </source>
</evidence>